<dbReference type="Pfam" id="PF04515">
    <property type="entry name" value="Choline_transpo"/>
    <property type="match status" value="1"/>
</dbReference>
<accession>A0A397HT58</accession>
<name>A0A397HT58_9EURO</name>
<evidence type="ECO:0000256" key="7">
    <source>
        <dbReference type="SAM" id="MobiDB-lite"/>
    </source>
</evidence>
<proteinExistence type="inferred from homology"/>
<feature type="transmembrane region" description="Helical" evidence="6">
    <location>
        <begin position="492"/>
        <end position="513"/>
    </location>
</feature>
<dbReference type="PANTHER" id="PTHR12385">
    <property type="entry name" value="CHOLINE TRANSPORTER-LIKE (SLC FAMILY 44)"/>
    <property type="match status" value="1"/>
</dbReference>
<evidence type="ECO:0000256" key="1">
    <source>
        <dbReference type="ARBA" id="ARBA00004141"/>
    </source>
</evidence>
<comment type="function">
    <text evidence="6">Probably involved in transport through the plasma membrane.</text>
</comment>
<feature type="transmembrane region" description="Helical" evidence="6">
    <location>
        <begin position="657"/>
        <end position="676"/>
    </location>
</feature>
<feature type="region of interest" description="Disordered" evidence="7">
    <location>
        <begin position="121"/>
        <end position="149"/>
    </location>
</feature>
<feature type="compositionally biased region" description="Basic and acidic residues" evidence="7">
    <location>
        <begin position="258"/>
        <end position="271"/>
    </location>
</feature>
<feature type="transmembrane region" description="Helical" evidence="6">
    <location>
        <begin position="696"/>
        <end position="715"/>
    </location>
</feature>
<evidence type="ECO:0000256" key="6">
    <source>
        <dbReference type="RuleBase" id="RU368066"/>
    </source>
</evidence>
<protein>
    <recommendedName>
        <fullName evidence="6">Protein PNS1</fullName>
    </recommendedName>
</protein>
<feature type="region of interest" description="Disordered" evidence="7">
    <location>
        <begin position="219"/>
        <end position="239"/>
    </location>
</feature>
<dbReference type="InterPro" id="IPR007603">
    <property type="entry name" value="Choline_transptr-like"/>
</dbReference>
<feature type="transmembrane region" description="Helical" evidence="6">
    <location>
        <begin position="366"/>
        <end position="386"/>
    </location>
</feature>
<dbReference type="PANTHER" id="PTHR12385:SF88">
    <property type="entry name" value="CHOLINE TRANSPORTER-LIKE PROTEIN CTL1"/>
    <property type="match status" value="1"/>
</dbReference>
<feature type="transmembrane region" description="Helical" evidence="6">
    <location>
        <begin position="449"/>
        <end position="472"/>
    </location>
</feature>
<dbReference type="AlphaFoldDB" id="A0A397HT58"/>
<comment type="similarity">
    <text evidence="2 6">Belongs to the CTL (choline transporter-like) family.</text>
</comment>
<evidence type="ECO:0000313" key="9">
    <source>
        <dbReference type="Proteomes" id="UP000215289"/>
    </source>
</evidence>
<dbReference type="EMBL" id="NIDN02000195">
    <property type="protein sequence ID" value="RLL94602.1"/>
    <property type="molecule type" value="Genomic_DNA"/>
</dbReference>
<evidence type="ECO:0000256" key="2">
    <source>
        <dbReference type="ARBA" id="ARBA00007168"/>
    </source>
</evidence>
<feature type="region of interest" description="Disordered" evidence="7">
    <location>
        <begin position="16"/>
        <end position="48"/>
    </location>
</feature>
<feature type="region of interest" description="Disordered" evidence="7">
    <location>
        <begin position="258"/>
        <end position="286"/>
    </location>
</feature>
<reference evidence="8 9" key="1">
    <citation type="submission" date="2018-08" db="EMBL/GenBank/DDBJ databases">
        <title>Draft genome sequences of two Aspergillus turcosus clinical strains isolated from bronchoalveolar lavage fluid: one azole-susceptible and the other azole-resistant.</title>
        <authorList>
            <person name="Parent-Michaud M."/>
            <person name="Dufresne P.J."/>
            <person name="Fournier E."/>
            <person name="Martineau C."/>
            <person name="Moreira S."/>
            <person name="Perkins V."/>
            <person name="De Repentigny L."/>
            <person name="Dufresne S.F."/>
        </authorList>
    </citation>
    <scope>NUCLEOTIDE SEQUENCE [LARGE SCALE GENOMIC DNA]</scope>
    <source>
        <strain evidence="8">HMR AF 1038</strain>
    </source>
</reference>
<keyword evidence="4 6" id="KW-1133">Transmembrane helix</keyword>
<evidence type="ECO:0000256" key="4">
    <source>
        <dbReference type="ARBA" id="ARBA00022989"/>
    </source>
</evidence>
<comment type="caution">
    <text evidence="8">The sequence shown here is derived from an EMBL/GenBank/DDBJ whole genome shotgun (WGS) entry which is preliminary data.</text>
</comment>
<comment type="subcellular location">
    <subcellularLocation>
        <location evidence="6">Cell membrane</location>
        <topology evidence="6">Multi-pass membrane protein</topology>
    </subcellularLocation>
    <subcellularLocation>
        <location evidence="1">Membrane</location>
        <topology evidence="1">Multi-pass membrane protein</topology>
    </subcellularLocation>
</comment>
<feature type="transmembrane region" description="Helical" evidence="6">
    <location>
        <begin position="336"/>
        <end position="359"/>
    </location>
</feature>
<dbReference type="GO" id="GO:0022857">
    <property type="term" value="F:transmembrane transporter activity"/>
    <property type="evidence" value="ECO:0007669"/>
    <property type="project" value="UniProtKB-UniRule"/>
</dbReference>
<gene>
    <name evidence="8" type="ORF">CFD26_102174</name>
</gene>
<evidence type="ECO:0000256" key="3">
    <source>
        <dbReference type="ARBA" id="ARBA00022692"/>
    </source>
</evidence>
<keyword evidence="3 6" id="KW-0812">Transmembrane</keyword>
<organism evidence="8 9">
    <name type="scientific">Aspergillus turcosus</name>
    <dbReference type="NCBI Taxonomy" id="1245748"/>
    <lineage>
        <taxon>Eukaryota</taxon>
        <taxon>Fungi</taxon>
        <taxon>Dikarya</taxon>
        <taxon>Ascomycota</taxon>
        <taxon>Pezizomycotina</taxon>
        <taxon>Eurotiomycetes</taxon>
        <taxon>Eurotiomycetidae</taxon>
        <taxon>Eurotiales</taxon>
        <taxon>Aspergillaceae</taxon>
        <taxon>Aspergillus</taxon>
        <taxon>Aspergillus subgen. Fumigati</taxon>
    </lineage>
</organism>
<sequence length="770" mass="85139">MASVCMTHIKNTDASRFLAQSQSRLGPSPDDSRRNGSDRLNVRPGVSRLSSSRPFLRMTLDPYQQATSQFSNFPFGPRNPAQAAPLFFSATDDFRDEDDEAEREREIADFYALQRSRRHFGGSQLKDSSETGGDGDSSTSLDQQALQDDKYVKRGRIRSSWRASSKSMNGESGRAFESIAITADDRGGPDEVLQSRSLKGNLVDIRLEDTLRSDENVDKAGSLEGLDDSPPSVQLFRDQTSSEPRILGIETFIGPSEVDKQQQLDDREPSRIADSGLEPFSPGEPQSGAHDTFWGKLFLISLGCLLATSFLIYMHTTAPSGDRSRWGDTIYLTVHGSFYLLGIYTVVSVFISLLWLTLLRYYVRSLVYAMIFAVPVILYSFSLYPFISSFKGIWHGTSIQDKTMRIVSLVPFMISSFWIYNIVRSRHAIGKAIDILDFACRILAANLELLFLGLGVLTCIVTWTWVWMLMFARVFLGGHMSESHAFALNVSSWWLGTYFVFVYIWSLGVIAGIQRSVTAATVSQWYFHRLATPKPTSRQIVQAAFVHSVTTLFGTVCFSKLIALSTRLPLLFLPTRLSRLLNLFVYSLVPSPLAALTDPLALTYAAIHSQPLVLSARGLLEMPYVSLATAMSSPHPRSSSRFHPGSAPFLSYRLSKLFLHAARFMMSLALGFGGWVSAARNLEVPGLGIGVHGSMYAYVVGFIAGTIGWSILGAAEGVIADIVDASFICWSSEVGTRGGEARYCREAGWLFGEHLANDLGHASHAHQAEP</sequence>
<dbReference type="STRING" id="1245748.A0A397HT58"/>
<feature type="transmembrane region" description="Helical" evidence="6">
    <location>
        <begin position="406"/>
        <end position="423"/>
    </location>
</feature>
<keyword evidence="9" id="KW-1185">Reference proteome</keyword>
<feature type="compositionally biased region" description="Polar residues" evidence="7">
    <location>
        <begin position="16"/>
        <end position="25"/>
    </location>
</feature>
<evidence type="ECO:0000313" key="8">
    <source>
        <dbReference type="EMBL" id="RLL94602.1"/>
    </source>
</evidence>
<dbReference type="GO" id="GO:0005886">
    <property type="term" value="C:plasma membrane"/>
    <property type="evidence" value="ECO:0007669"/>
    <property type="project" value="UniProtKB-SubCell"/>
</dbReference>
<dbReference type="OrthoDB" id="420519at2759"/>
<feature type="transmembrane region" description="Helical" evidence="6">
    <location>
        <begin position="297"/>
        <end position="316"/>
    </location>
</feature>
<keyword evidence="5 6" id="KW-0472">Membrane</keyword>
<evidence type="ECO:0000256" key="5">
    <source>
        <dbReference type="ARBA" id="ARBA00023136"/>
    </source>
</evidence>
<feature type="compositionally biased region" description="Basic and acidic residues" evidence="7">
    <location>
        <begin position="30"/>
        <end position="41"/>
    </location>
</feature>
<dbReference type="Proteomes" id="UP000215289">
    <property type="component" value="Unassembled WGS sequence"/>
</dbReference>